<dbReference type="PANTHER" id="PTHR10696">
    <property type="entry name" value="GAMMA-BUTYROBETAINE HYDROXYLASE-RELATED"/>
    <property type="match status" value="1"/>
</dbReference>
<keyword evidence="3" id="KW-0045">Antibiotic biosynthesis</keyword>
<evidence type="ECO:0000256" key="2">
    <source>
        <dbReference type="ARBA" id="ARBA00023002"/>
    </source>
</evidence>
<organism evidence="5 6">
    <name type="scientific">Novosphingobium sediminicola</name>
    <dbReference type="NCBI Taxonomy" id="563162"/>
    <lineage>
        <taxon>Bacteria</taxon>
        <taxon>Pseudomonadati</taxon>
        <taxon>Pseudomonadota</taxon>
        <taxon>Alphaproteobacteria</taxon>
        <taxon>Sphingomonadales</taxon>
        <taxon>Sphingomonadaceae</taxon>
        <taxon>Novosphingobium</taxon>
    </lineage>
</organism>
<dbReference type="GO" id="GO:0016706">
    <property type="term" value="F:2-oxoglutarate-dependent dioxygenase activity"/>
    <property type="evidence" value="ECO:0007669"/>
    <property type="project" value="UniProtKB-ARBA"/>
</dbReference>
<dbReference type="PANTHER" id="PTHR10696:SF56">
    <property type="entry name" value="TAUD_TFDA-LIKE DOMAIN-CONTAINING PROTEIN"/>
    <property type="match status" value="1"/>
</dbReference>
<dbReference type="InterPro" id="IPR050411">
    <property type="entry name" value="AlphaKG_dependent_hydroxylases"/>
</dbReference>
<sequence length="291" mass="32051">MTTGEVQALLDGRDDDLADLRDDMTANFARGPGAILLRGLDPAALGEARFASVLARIGGWLGTPAIQSPRGERLARVERRGDDPAARGTHSDLELRPHTDLHDILVLGCFRAAATGGESLLLSARDLYGAMLDEAPQHLPALAKGYYWSTNPALASRQRLRPRLPMLFMPQGGRGAQVAFNGYFLRRAAHERGEDLPPVLAAAIECMEAVAGRLAGRSLFDLMPGDMLFWHNWSWLHGRMPFADRAGHSRLLFRLWIRSALAPRADPGLLELGLRMDEDHRLTAQMGRERP</sequence>
<evidence type="ECO:0000256" key="1">
    <source>
        <dbReference type="ARBA" id="ARBA00001954"/>
    </source>
</evidence>
<dbReference type="GO" id="GO:0017000">
    <property type="term" value="P:antibiotic biosynthetic process"/>
    <property type="evidence" value="ECO:0007669"/>
    <property type="project" value="UniProtKB-KW"/>
</dbReference>
<comment type="caution">
    <text evidence="5">The sequence shown here is derived from an EMBL/GenBank/DDBJ whole genome shotgun (WGS) entry which is preliminary data.</text>
</comment>
<dbReference type="Pfam" id="PF02668">
    <property type="entry name" value="TauD"/>
    <property type="match status" value="1"/>
</dbReference>
<evidence type="ECO:0000313" key="6">
    <source>
        <dbReference type="Proteomes" id="UP000548867"/>
    </source>
</evidence>
<keyword evidence="2" id="KW-0560">Oxidoreductase</keyword>
<name>A0A7W6CT83_9SPHN</name>
<evidence type="ECO:0000256" key="3">
    <source>
        <dbReference type="ARBA" id="ARBA00023194"/>
    </source>
</evidence>
<keyword evidence="6" id="KW-1185">Reference proteome</keyword>
<dbReference type="Proteomes" id="UP000548867">
    <property type="component" value="Unassembled WGS sequence"/>
</dbReference>
<comment type="cofactor">
    <cofactor evidence="1">
        <name>Fe(2+)</name>
        <dbReference type="ChEBI" id="CHEBI:29033"/>
    </cofactor>
</comment>
<accession>A0A7W6CT83</accession>
<evidence type="ECO:0000313" key="5">
    <source>
        <dbReference type="EMBL" id="MBB3957412.1"/>
    </source>
</evidence>
<reference evidence="5 6" key="1">
    <citation type="submission" date="2020-08" db="EMBL/GenBank/DDBJ databases">
        <title>Genomic Encyclopedia of Type Strains, Phase IV (KMG-IV): sequencing the most valuable type-strain genomes for metagenomic binning, comparative biology and taxonomic classification.</title>
        <authorList>
            <person name="Goeker M."/>
        </authorList>
    </citation>
    <scope>NUCLEOTIDE SEQUENCE [LARGE SCALE GENOMIC DNA]</scope>
    <source>
        <strain evidence="5 6">DSM 27057</strain>
    </source>
</reference>
<dbReference type="SUPFAM" id="SSF51197">
    <property type="entry name" value="Clavaminate synthase-like"/>
    <property type="match status" value="1"/>
</dbReference>
<dbReference type="InterPro" id="IPR003819">
    <property type="entry name" value="TauD/TfdA-like"/>
</dbReference>
<protein>
    <recommendedName>
        <fullName evidence="4">TauD/TfdA-like domain-containing protein</fullName>
    </recommendedName>
</protein>
<gene>
    <name evidence="5" type="ORF">GGR38_004386</name>
</gene>
<dbReference type="AlphaFoldDB" id="A0A7W6CT83"/>
<proteinExistence type="predicted"/>
<dbReference type="InterPro" id="IPR042098">
    <property type="entry name" value="TauD-like_sf"/>
</dbReference>
<dbReference type="Gene3D" id="3.60.130.10">
    <property type="entry name" value="Clavaminate synthase-like"/>
    <property type="match status" value="1"/>
</dbReference>
<evidence type="ECO:0000259" key="4">
    <source>
        <dbReference type="Pfam" id="PF02668"/>
    </source>
</evidence>
<dbReference type="EMBL" id="JACIDX010000023">
    <property type="protein sequence ID" value="MBB3957412.1"/>
    <property type="molecule type" value="Genomic_DNA"/>
</dbReference>
<feature type="domain" description="TauD/TfdA-like" evidence="4">
    <location>
        <begin position="29"/>
        <end position="256"/>
    </location>
</feature>